<feature type="region of interest" description="Disordered" evidence="4">
    <location>
        <begin position="151"/>
        <end position="261"/>
    </location>
</feature>
<dbReference type="GO" id="GO:0003677">
    <property type="term" value="F:DNA binding"/>
    <property type="evidence" value="ECO:0007669"/>
    <property type="project" value="TreeGrafter"/>
</dbReference>
<comment type="caution">
    <text evidence="7">The sequence shown here is derived from an EMBL/GenBank/DDBJ whole genome shotgun (WGS) entry which is preliminary data.</text>
</comment>
<dbReference type="PANTHER" id="PTHR14369:SF0">
    <property type="entry name" value="SURFEIT LOCUS PROTEIN 6"/>
    <property type="match status" value="1"/>
</dbReference>
<organism evidence="7 8">
    <name type="scientific">Striga asiatica</name>
    <name type="common">Asiatic witchweed</name>
    <name type="synonym">Buchnera asiatica</name>
    <dbReference type="NCBI Taxonomy" id="4170"/>
    <lineage>
        <taxon>Eukaryota</taxon>
        <taxon>Viridiplantae</taxon>
        <taxon>Streptophyta</taxon>
        <taxon>Embryophyta</taxon>
        <taxon>Tracheophyta</taxon>
        <taxon>Spermatophyta</taxon>
        <taxon>Magnoliopsida</taxon>
        <taxon>eudicotyledons</taxon>
        <taxon>Gunneridae</taxon>
        <taxon>Pentapetalae</taxon>
        <taxon>asterids</taxon>
        <taxon>lamiids</taxon>
        <taxon>Lamiales</taxon>
        <taxon>Orobanchaceae</taxon>
        <taxon>Buchnereae</taxon>
        <taxon>Striga</taxon>
    </lineage>
</organism>
<accession>A0A5A7QKA2</accession>
<keyword evidence="3" id="KW-0539">Nucleus</keyword>
<feature type="compositionally biased region" description="Basic residues" evidence="4">
    <location>
        <begin position="217"/>
        <end position="226"/>
    </location>
</feature>
<dbReference type="PANTHER" id="PTHR14369">
    <property type="entry name" value="SURFEIT LOCUS PROTEIN 6"/>
    <property type="match status" value="1"/>
</dbReference>
<dbReference type="GO" id="GO:0042273">
    <property type="term" value="P:ribosomal large subunit biogenesis"/>
    <property type="evidence" value="ECO:0007669"/>
    <property type="project" value="TreeGrafter"/>
</dbReference>
<evidence type="ECO:0000259" key="6">
    <source>
        <dbReference type="Pfam" id="PF15459"/>
    </source>
</evidence>
<name>A0A5A7QKA2_STRAF</name>
<feature type="compositionally biased region" description="Basic and acidic residues" evidence="4">
    <location>
        <begin position="227"/>
        <end position="253"/>
    </location>
</feature>
<dbReference type="InterPro" id="IPR029190">
    <property type="entry name" value="Rrp14/SURF6_C"/>
</dbReference>
<dbReference type="GO" id="GO:0005730">
    <property type="term" value="C:nucleolus"/>
    <property type="evidence" value="ECO:0007669"/>
    <property type="project" value="TreeGrafter"/>
</dbReference>
<feature type="domain" description="Ribosomal RNA-processing protein 14/surfeit locus protein 6 C-terminal" evidence="5">
    <location>
        <begin position="152"/>
        <end position="323"/>
    </location>
</feature>
<dbReference type="Pfam" id="PF15459">
    <property type="entry name" value="RRP14"/>
    <property type="match status" value="1"/>
</dbReference>
<keyword evidence="8" id="KW-1185">Reference proteome</keyword>
<feature type="compositionally biased region" description="Basic and acidic residues" evidence="4">
    <location>
        <begin position="203"/>
        <end position="216"/>
    </location>
</feature>
<evidence type="ECO:0000256" key="1">
    <source>
        <dbReference type="ARBA" id="ARBA00004123"/>
    </source>
</evidence>
<feature type="compositionally biased region" description="Basic and acidic residues" evidence="4">
    <location>
        <begin position="151"/>
        <end position="163"/>
    </location>
</feature>
<comment type="similarity">
    <text evidence="2">Belongs to the SURF6 family.</text>
</comment>
<comment type="subcellular location">
    <subcellularLocation>
        <location evidence="1">Nucleus</location>
    </subcellularLocation>
</comment>
<feature type="compositionally biased region" description="Basic and acidic residues" evidence="4">
    <location>
        <begin position="285"/>
        <end position="313"/>
    </location>
</feature>
<dbReference type="InterPro" id="IPR007019">
    <property type="entry name" value="SURF6"/>
</dbReference>
<feature type="compositionally biased region" description="Acidic residues" evidence="4">
    <location>
        <begin position="192"/>
        <end position="202"/>
    </location>
</feature>
<dbReference type="InterPro" id="IPR029188">
    <property type="entry name" value="Rrp14_N"/>
</dbReference>
<dbReference type="EMBL" id="BKCP01007293">
    <property type="protein sequence ID" value="GER45773.1"/>
    <property type="molecule type" value="Genomic_DNA"/>
</dbReference>
<evidence type="ECO:0000256" key="4">
    <source>
        <dbReference type="SAM" id="MobiDB-lite"/>
    </source>
</evidence>
<dbReference type="OrthoDB" id="444809at2759"/>
<evidence type="ECO:0000256" key="2">
    <source>
        <dbReference type="ARBA" id="ARBA00005904"/>
    </source>
</evidence>
<evidence type="ECO:0000256" key="3">
    <source>
        <dbReference type="ARBA" id="ARBA00023242"/>
    </source>
</evidence>
<feature type="compositionally biased region" description="Basic and acidic residues" evidence="4">
    <location>
        <begin position="171"/>
        <end position="191"/>
    </location>
</feature>
<proteinExistence type="inferred from homology"/>
<dbReference type="Pfam" id="PF04935">
    <property type="entry name" value="SURF6"/>
    <property type="match status" value="1"/>
</dbReference>
<sequence>MKKKKQKQTPAAAAAAATAATVDFDLKSAIHQYSEFFDHLIELIPARFYLPSDDADSKPWYQGLSKAAKASLKQQSKQNLKLARRHRFDPDGEPSSTLHLLQQQQNSKGLAGVDGDGLEEDESRPSPIDIEDDKAKSVTYEELRAKLRRKIELLRGNRGEGKVQENVSKNDGLKRKRDEENDGGSGEKGDISDEVDDGEEIIEYGKVRLGDEDEGKRAKKKKKKLPKAKELELVKKKQEAKKENPTVAERESWKAAASRAMGVKVHDDARLIKESMKREKRKREKNAEKWKERVETQTKMKDERQRKRKENIQGRINEKKMRRIAKREKKLMRPGFEGRKEGYITKELPANHPWLQSTFYIFMEVTWMGPRETRMEEPHETRMNTREPNIAKDNLPMCPYFLEFLGFERDYRQIILGCDPLSTYSCKSLGWKYMPC</sequence>
<feature type="domain" description="Ribosomal RNA-processing protein 14 N-terminal" evidence="6">
    <location>
        <begin position="30"/>
        <end position="91"/>
    </location>
</feature>
<dbReference type="AlphaFoldDB" id="A0A5A7QKA2"/>
<evidence type="ECO:0000313" key="8">
    <source>
        <dbReference type="Proteomes" id="UP000325081"/>
    </source>
</evidence>
<dbReference type="GO" id="GO:0042274">
    <property type="term" value="P:ribosomal small subunit biogenesis"/>
    <property type="evidence" value="ECO:0007669"/>
    <property type="project" value="TreeGrafter"/>
</dbReference>
<feature type="region of interest" description="Disordered" evidence="4">
    <location>
        <begin position="87"/>
        <end position="136"/>
    </location>
</feature>
<feature type="compositionally biased region" description="Polar residues" evidence="4">
    <location>
        <begin position="94"/>
        <end position="108"/>
    </location>
</feature>
<feature type="region of interest" description="Disordered" evidence="4">
    <location>
        <begin position="277"/>
        <end position="313"/>
    </location>
</feature>
<protein>
    <submittedName>
        <fullName evidence="7">Surfeit locus protein 6</fullName>
    </submittedName>
</protein>
<evidence type="ECO:0000313" key="7">
    <source>
        <dbReference type="EMBL" id="GER45773.1"/>
    </source>
</evidence>
<reference evidence="8" key="1">
    <citation type="journal article" date="2019" name="Curr. Biol.">
        <title>Genome Sequence of Striga asiatica Provides Insight into the Evolution of Plant Parasitism.</title>
        <authorList>
            <person name="Yoshida S."/>
            <person name="Kim S."/>
            <person name="Wafula E.K."/>
            <person name="Tanskanen J."/>
            <person name="Kim Y.M."/>
            <person name="Honaas L."/>
            <person name="Yang Z."/>
            <person name="Spallek T."/>
            <person name="Conn C.E."/>
            <person name="Ichihashi Y."/>
            <person name="Cheong K."/>
            <person name="Cui S."/>
            <person name="Der J.P."/>
            <person name="Gundlach H."/>
            <person name="Jiao Y."/>
            <person name="Hori C."/>
            <person name="Ishida J.K."/>
            <person name="Kasahara H."/>
            <person name="Kiba T."/>
            <person name="Kim M.S."/>
            <person name="Koo N."/>
            <person name="Laohavisit A."/>
            <person name="Lee Y.H."/>
            <person name="Lumba S."/>
            <person name="McCourt P."/>
            <person name="Mortimer J.C."/>
            <person name="Mutuku J.M."/>
            <person name="Nomura T."/>
            <person name="Sasaki-Sekimoto Y."/>
            <person name="Seto Y."/>
            <person name="Wang Y."/>
            <person name="Wakatake T."/>
            <person name="Sakakibara H."/>
            <person name="Demura T."/>
            <person name="Yamaguchi S."/>
            <person name="Yoneyama K."/>
            <person name="Manabe R.I."/>
            <person name="Nelson D.C."/>
            <person name="Schulman A.H."/>
            <person name="Timko M.P."/>
            <person name="dePamphilis C.W."/>
            <person name="Choi D."/>
            <person name="Shirasu K."/>
        </authorList>
    </citation>
    <scope>NUCLEOTIDE SEQUENCE [LARGE SCALE GENOMIC DNA]</scope>
    <source>
        <strain evidence="8">cv. UVA1</strain>
    </source>
</reference>
<dbReference type="Proteomes" id="UP000325081">
    <property type="component" value="Unassembled WGS sequence"/>
</dbReference>
<gene>
    <name evidence="7" type="ORF">STAS_22750</name>
</gene>
<evidence type="ECO:0000259" key="5">
    <source>
        <dbReference type="Pfam" id="PF04935"/>
    </source>
</evidence>
<dbReference type="GO" id="GO:0003723">
    <property type="term" value="F:RNA binding"/>
    <property type="evidence" value="ECO:0007669"/>
    <property type="project" value="TreeGrafter"/>
</dbReference>